<name>A0A1F8B5V0_9BACT</name>
<protein>
    <submittedName>
        <fullName evidence="2">Uncharacterized protein</fullName>
    </submittedName>
</protein>
<feature type="region of interest" description="Disordered" evidence="1">
    <location>
        <begin position="1134"/>
        <end position="1157"/>
    </location>
</feature>
<evidence type="ECO:0000313" key="2">
    <source>
        <dbReference type="EMBL" id="OGM58795.1"/>
    </source>
</evidence>
<sequence>MVETPDSTMIENSNRQNGTPEIKYNADENLGVLFGNLRRGLEINRTAQVDLNNEDFSNLVPKVDDWLRTHNKPLPVEINSANVQFLKDESGKPYAKAELGVEGKVAKYLPKVRLNASVTIENSEISGRVNVTKLEAGIFSKYAEGFITGPKFDETLRDFVLSGLGEGYEDIIIDLNIEKDEKFRISLMRSPSATKATLTPALSETEIPKITPDEALPTTHEPILEPEEEKIEPGYSRSYQIVQKIDGKLEGYFRVDWDGEAISVNRYDDAGKWEGSISGFVTEPGEIKDFIREQVFYDEKIDDSPTDKILDIPEEEPEEEEASEKETIESSDEGFFIMLKANQLYKKKVNELEELINKPKKGITADELGLLVGELNRVKEVGVDAFLEEARQKLAEEKTTEAEASVEPKPKEVSLSGEMEKYKEIESRIREIRSVIGPDRWLTAEEQNEIDKLNSEKEDIEYIFEARFGIYEKGLFYQAFGDLNAENIDPNNYDEYLAAHYSLGETKRDLVLLGKNYFAHEEEVTEENIKDFYGKAAKLVISYGKEVKMSEEDFLRDFLQDRIELEEVQKLADEITAGEPEKQNIPEIEINDEKTRVWKIAKKNLLERIRKAKKTGDRDDVGRAAKTIPALKESYQRIENIGPEVFWGELEEQWLQSLYTLADYATNQDRSPEERDKAREAFDKLKQEGPSGVLGVFLQEARDNLEKAKAGEILDSEVIPLQIDITSHREKVGEVNNGGFLHVDNRPLEVIYAERIFNERVESLQQTIDQFPRIGGTQQADELGLLIGKLNKIKTGGPQAFLEEARKSLEVNVGEHFLSKEVKPQDIRQDAKRMALLQTEKDGKKIYLLTHWNGNEQFVEEYDSDWQLQDVDSRIAVNPMQAGKRYAELVGKYKKDRKDKNEKFETLSLEIIPQEVIENAERVNEILDKKREERREYWKRKNAEPLRKLVYELDDEIKKAEREEVEDQEEKNIVVGDMQDQLRHIRENMEGSLYEYNLALKREMEHKENPRKSGEVWTFHSDFEKTQKLNRQIDLAFNDAEPALRNINDYLETKIRDLNVKTDDPDYNEFINLGKKVYEVYSQGANEKETKFDALNHMQEYAQVIDDRFKVFRRLKEKYARKARLSKQGEKLASEVQESFSQPKETEQKQSQVSLQENVSSPVASVKEIVQSEPERVKDFVVLEERPSAQKYRALEVRRFNKDGSLDKSYKLLFWTTDGVDAYAERVDEIGKKLENSTTYSGHIGPEKQYSTFDETVEFFKNKYKAGENIESTELNVKLEKDVPEVKNGKSKEVSRLEQGIIDLLDLNERMNQEIKVDETSWKKLSALNEKDIVIVSDPKKDLELQYLLLNMDIEDIYKQIGSIAKLDELKLAGSLLKSKLEQRKRIFDQLKSKQQDLQAQPVS</sequence>
<dbReference type="EMBL" id="MGHA01000041">
    <property type="protein sequence ID" value="OGM58795.1"/>
    <property type="molecule type" value="Genomic_DNA"/>
</dbReference>
<feature type="compositionally biased region" description="Acidic residues" evidence="1">
    <location>
        <begin position="312"/>
        <end position="323"/>
    </location>
</feature>
<organism evidence="2 3">
    <name type="scientific">Candidatus Woesebacteria bacterium RIFCSPLOWO2_01_FULL_37_19</name>
    <dbReference type="NCBI Taxonomy" id="1802514"/>
    <lineage>
        <taxon>Bacteria</taxon>
        <taxon>Candidatus Woeseibacteriota</taxon>
    </lineage>
</organism>
<evidence type="ECO:0000256" key="1">
    <source>
        <dbReference type="SAM" id="MobiDB-lite"/>
    </source>
</evidence>
<dbReference type="Proteomes" id="UP000177501">
    <property type="component" value="Unassembled WGS sequence"/>
</dbReference>
<gene>
    <name evidence="2" type="ORF">A2955_02620</name>
</gene>
<feature type="region of interest" description="Disordered" evidence="1">
    <location>
        <begin position="1"/>
        <end position="22"/>
    </location>
</feature>
<evidence type="ECO:0000313" key="3">
    <source>
        <dbReference type="Proteomes" id="UP000177501"/>
    </source>
</evidence>
<feature type="region of interest" description="Disordered" evidence="1">
    <location>
        <begin position="304"/>
        <end position="328"/>
    </location>
</feature>
<proteinExistence type="predicted"/>
<feature type="compositionally biased region" description="Polar residues" evidence="1">
    <location>
        <begin position="1"/>
        <end position="19"/>
    </location>
</feature>
<accession>A0A1F8B5V0</accession>
<reference evidence="2 3" key="1">
    <citation type="journal article" date="2016" name="Nat. Commun.">
        <title>Thousands of microbial genomes shed light on interconnected biogeochemical processes in an aquifer system.</title>
        <authorList>
            <person name="Anantharaman K."/>
            <person name="Brown C.T."/>
            <person name="Hug L.A."/>
            <person name="Sharon I."/>
            <person name="Castelle C.J."/>
            <person name="Probst A.J."/>
            <person name="Thomas B.C."/>
            <person name="Singh A."/>
            <person name="Wilkins M.J."/>
            <person name="Karaoz U."/>
            <person name="Brodie E.L."/>
            <person name="Williams K.H."/>
            <person name="Hubbard S.S."/>
            <person name="Banfield J.F."/>
        </authorList>
    </citation>
    <scope>NUCLEOTIDE SEQUENCE [LARGE SCALE GENOMIC DNA]</scope>
</reference>
<feature type="compositionally biased region" description="Polar residues" evidence="1">
    <location>
        <begin position="1136"/>
        <end position="1157"/>
    </location>
</feature>
<comment type="caution">
    <text evidence="2">The sequence shown here is derived from an EMBL/GenBank/DDBJ whole genome shotgun (WGS) entry which is preliminary data.</text>
</comment>